<accession>A0A3L6PAJ2</accession>
<dbReference type="EMBL" id="PQIB02000018">
    <property type="protein sequence ID" value="RLM54467.1"/>
    <property type="molecule type" value="Genomic_DNA"/>
</dbReference>
<feature type="region of interest" description="Disordered" evidence="1">
    <location>
        <begin position="89"/>
        <end position="108"/>
    </location>
</feature>
<evidence type="ECO:0000256" key="1">
    <source>
        <dbReference type="SAM" id="MobiDB-lite"/>
    </source>
</evidence>
<sequence>MRTTRARRGSPPRSTVSARIRHDRARWALLPLPCSPLVAVARGGPARHSEDWGAGRSFLAVAGDADLPAARGHRAAFRLPLLNATKLEGQGARTRSASRRLEGAGVGP</sequence>
<comment type="caution">
    <text evidence="2">The sequence shown here is derived from an EMBL/GenBank/DDBJ whole genome shotgun (WGS) entry which is preliminary data.</text>
</comment>
<proteinExistence type="predicted"/>
<keyword evidence="3" id="KW-1185">Reference proteome</keyword>
<dbReference type="AlphaFoldDB" id="A0A3L6PAJ2"/>
<evidence type="ECO:0000313" key="2">
    <source>
        <dbReference type="EMBL" id="RLM54467.1"/>
    </source>
</evidence>
<dbReference type="Proteomes" id="UP000275267">
    <property type="component" value="Unassembled WGS sequence"/>
</dbReference>
<evidence type="ECO:0000313" key="3">
    <source>
        <dbReference type="Proteomes" id="UP000275267"/>
    </source>
</evidence>
<reference evidence="3" key="1">
    <citation type="journal article" date="2019" name="Nat. Commun.">
        <title>The genome of broomcorn millet.</title>
        <authorList>
            <person name="Zou C."/>
            <person name="Miki D."/>
            <person name="Li D."/>
            <person name="Tang Q."/>
            <person name="Xiao L."/>
            <person name="Rajput S."/>
            <person name="Deng P."/>
            <person name="Jia W."/>
            <person name="Huang R."/>
            <person name="Zhang M."/>
            <person name="Sun Y."/>
            <person name="Hu J."/>
            <person name="Fu X."/>
            <person name="Schnable P.S."/>
            <person name="Li F."/>
            <person name="Zhang H."/>
            <person name="Feng B."/>
            <person name="Zhu X."/>
            <person name="Liu R."/>
            <person name="Schnable J.C."/>
            <person name="Zhu J.-K."/>
            <person name="Zhang H."/>
        </authorList>
    </citation>
    <scope>NUCLEOTIDE SEQUENCE [LARGE SCALE GENOMIC DNA]</scope>
</reference>
<protein>
    <submittedName>
        <fullName evidence="2">Uncharacterized protein</fullName>
    </submittedName>
</protein>
<name>A0A3L6PAJ2_PANMI</name>
<gene>
    <name evidence="2" type="ORF">C2845_PM10G02570</name>
</gene>
<organism evidence="2 3">
    <name type="scientific">Panicum miliaceum</name>
    <name type="common">Proso millet</name>
    <name type="synonym">Broomcorn millet</name>
    <dbReference type="NCBI Taxonomy" id="4540"/>
    <lineage>
        <taxon>Eukaryota</taxon>
        <taxon>Viridiplantae</taxon>
        <taxon>Streptophyta</taxon>
        <taxon>Embryophyta</taxon>
        <taxon>Tracheophyta</taxon>
        <taxon>Spermatophyta</taxon>
        <taxon>Magnoliopsida</taxon>
        <taxon>Liliopsida</taxon>
        <taxon>Poales</taxon>
        <taxon>Poaceae</taxon>
        <taxon>PACMAD clade</taxon>
        <taxon>Panicoideae</taxon>
        <taxon>Panicodae</taxon>
        <taxon>Paniceae</taxon>
        <taxon>Panicinae</taxon>
        <taxon>Panicum</taxon>
        <taxon>Panicum sect. Panicum</taxon>
    </lineage>
</organism>